<dbReference type="Proteomes" id="UP000265200">
    <property type="component" value="Chromosome 10"/>
</dbReference>
<reference evidence="3 4" key="2">
    <citation type="submission" date="2017-04" db="EMBL/GenBank/DDBJ databases">
        <title>CpG methylation of centromeres and impact of large insertions on vertebrate speciation.</title>
        <authorList>
            <person name="Ichikawa K."/>
            <person name="Yoshimura J."/>
            <person name="Morishita S."/>
        </authorList>
    </citation>
    <scope>NUCLEOTIDE SEQUENCE</scope>
    <source>
        <strain evidence="3 4">HSOK</strain>
    </source>
</reference>
<evidence type="ECO:0000313" key="4">
    <source>
        <dbReference type="Proteomes" id="UP000265200"/>
    </source>
</evidence>
<organism evidence="3 4">
    <name type="scientific">Oryzias latipes</name>
    <name type="common">Japanese rice fish</name>
    <name type="synonym">Japanese killifish</name>
    <dbReference type="NCBI Taxonomy" id="8090"/>
    <lineage>
        <taxon>Eukaryota</taxon>
        <taxon>Metazoa</taxon>
        <taxon>Chordata</taxon>
        <taxon>Craniata</taxon>
        <taxon>Vertebrata</taxon>
        <taxon>Euteleostomi</taxon>
        <taxon>Actinopterygii</taxon>
        <taxon>Neopterygii</taxon>
        <taxon>Teleostei</taxon>
        <taxon>Neoteleostei</taxon>
        <taxon>Acanthomorphata</taxon>
        <taxon>Ovalentaria</taxon>
        <taxon>Atherinomorphae</taxon>
        <taxon>Beloniformes</taxon>
        <taxon>Adrianichthyidae</taxon>
        <taxon>Oryziinae</taxon>
        <taxon>Oryzias</taxon>
    </lineage>
</organism>
<sequence length="490" mass="54158">MDFVFKEGMVYLYGVKFGKKTWRKTWMALFKASSTGVGRLELSNVSDGCSAGDQKKSGRQKSTERKVVRLSDCLSATPAVKESCPSGCTAFCLNTTQSTYIFASKTSEEWLSALCLLAFQGDPGGTDKGDFEGGNSLAMEDNELYSTWNKDPTLPPKQFKVKIKSTIASKRCKLAGEYLMSSETEALVLFSLDASDAIFRWPYRLLRRFGKVEGGFSIEAGRRCESGEGLFIFLTRHALHVFQAIAKQCSVEIPAGMQPVNDHRRSLCDPSLAIPAAAKGQTFDPPDVDADTDDDSDGHYSLITEPAQKFKPQSFLKCDSKERPSEDEDEYGLCLSVEALNLESYMDDSVYYNLKKDAPPLRLESEIDDSESIYSDVKIRDSPLDPRPESLYAIVAPPVPPVPPSFILCPVPKRRSQFLFPVDNQLEHNKAQPADDTREEEDDATTSMTRNPPTEAPGTFKHKLAEILSKDVTKLQPPLPLGGTSSSISQ</sequence>
<proteinExistence type="predicted"/>
<dbReference type="SMART" id="SM00233">
    <property type="entry name" value="PH"/>
    <property type="match status" value="1"/>
</dbReference>
<feature type="region of interest" description="Disordered" evidence="1">
    <location>
        <begin position="424"/>
        <end position="465"/>
    </location>
</feature>
<evidence type="ECO:0000256" key="1">
    <source>
        <dbReference type="SAM" id="MobiDB-lite"/>
    </source>
</evidence>
<protein>
    <recommendedName>
        <fullName evidence="2">IRS-type PTB domain-containing protein</fullName>
    </recommendedName>
</protein>
<dbReference type="SUPFAM" id="SSF50729">
    <property type="entry name" value="PH domain-like"/>
    <property type="match status" value="2"/>
</dbReference>
<reference evidence="3" key="3">
    <citation type="submission" date="2025-08" db="UniProtKB">
        <authorList>
            <consortium name="Ensembl"/>
        </authorList>
    </citation>
    <scope>IDENTIFICATION</scope>
    <source>
        <strain evidence="3">HSOK</strain>
    </source>
</reference>
<accession>A0A3P9H8P2</accession>
<dbReference type="InterPro" id="IPR001849">
    <property type="entry name" value="PH_domain"/>
</dbReference>
<feature type="compositionally biased region" description="Acidic residues" evidence="1">
    <location>
        <begin position="286"/>
        <end position="296"/>
    </location>
</feature>
<dbReference type="Pfam" id="PF02174">
    <property type="entry name" value="IRS"/>
    <property type="match status" value="1"/>
</dbReference>
<dbReference type="PANTHER" id="PTHR21258:SF58">
    <property type="entry name" value="DOCKING PROTEIN 3-LIKE"/>
    <property type="match status" value="1"/>
</dbReference>
<dbReference type="AlphaFoldDB" id="A0A3P9H8P2"/>
<feature type="compositionally biased region" description="Basic and acidic residues" evidence="1">
    <location>
        <begin position="425"/>
        <end position="436"/>
    </location>
</feature>
<feature type="domain" description="IRS-type PTB" evidence="2">
    <location>
        <begin position="155"/>
        <end position="259"/>
    </location>
</feature>
<evidence type="ECO:0000313" key="3">
    <source>
        <dbReference type="Ensembl" id="ENSORLP00015004161.1"/>
    </source>
</evidence>
<dbReference type="SMART" id="SM00310">
    <property type="entry name" value="PTBI"/>
    <property type="match status" value="1"/>
</dbReference>
<dbReference type="InterPro" id="IPR011993">
    <property type="entry name" value="PH-like_dom_sf"/>
</dbReference>
<reference key="1">
    <citation type="journal article" date="2007" name="Nature">
        <title>The medaka draft genome and insights into vertebrate genome evolution.</title>
        <authorList>
            <person name="Kasahara M."/>
            <person name="Naruse K."/>
            <person name="Sasaki S."/>
            <person name="Nakatani Y."/>
            <person name="Qu W."/>
            <person name="Ahsan B."/>
            <person name="Yamada T."/>
            <person name="Nagayasu Y."/>
            <person name="Doi K."/>
            <person name="Kasai Y."/>
            <person name="Jindo T."/>
            <person name="Kobayashi D."/>
            <person name="Shimada A."/>
            <person name="Toyoda A."/>
            <person name="Kuroki Y."/>
            <person name="Fujiyama A."/>
            <person name="Sasaki T."/>
            <person name="Shimizu A."/>
            <person name="Asakawa S."/>
            <person name="Shimizu N."/>
            <person name="Hashimoto S."/>
            <person name="Yang J."/>
            <person name="Lee Y."/>
            <person name="Matsushima K."/>
            <person name="Sugano S."/>
            <person name="Sakaizumi M."/>
            <person name="Narita T."/>
            <person name="Ohishi K."/>
            <person name="Haga S."/>
            <person name="Ohta F."/>
            <person name="Nomoto H."/>
            <person name="Nogata K."/>
            <person name="Morishita T."/>
            <person name="Endo T."/>
            <person name="Shin-I T."/>
            <person name="Takeda H."/>
            <person name="Morishita S."/>
            <person name="Kohara Y."/>
        </authorList>
    </citation>
    <scope>NUCLEOTIDE SEQUENCE [LARGE SCALE GENOMIC DNA]</scope>
    <source>
        <strain>Hd-rR</strain>
    </source>
</reference>
<reference evidence="3" key="4">
    <citation type="submission" date="2025-09" db="UniProtKB">
        <authorList>
            <consortium name="Ensembl"/>
        </authorList>
    </citation>
    <scope>IDENTIFICATION</scope>
    <source>
        <strain evidence="3">HSOK</strain>
    </source>
</reference>
<dbReference type="InterPro" id="IPR002404">
    <property type="entry name" value="IRS_PTB"/>
</dbReference>
<dbReference type="PROSITE" id="PS51064">
    <property type="entry name" value="IRS_PTB"/>
    <property type="match status" value="1"/>
</dbReference>
<feature type="region of interest" description="Disordered" evidence="1">
    <location>
        <begin position="279"/>
        <end position="298"/>
    </location>
</feature>
<evidence type="ECO:0000259" key="2">
    <source>
        <dbReference type="PROSITE" id="PS51064"/>
    </source>
</evidence>
<dbReference type="PANTHER" id="PTHR21258">
    <property type="entry name" value="DOCKING PROTEIN RELATED"/>
    <property type="match status" value="1"/>
</dbReference>
<feature type="region of interest" description="Disordered" evidence="1">
    <location>
        <begin position="471"/>
        <end position="490"/>
    </location>
</feature>
<dbReference type="SMART" id="SM01244">
    <property type="entry name" value="IRS"/>
    <property type="match status" value="1"/>
</dbReference>
<dbReference type="Ensembl" id="ENSORLT00015008060.1">
    <property type="protein sequence ID" value="ENSORLP00015004161.1"/>
    <property type="gene ID" value="ENSORLG00015004916.1"/>
</dbReference>
<dbReference type="InterPro" id="IPR050996">
    <property type="entry name" value="Docking_Protein_DOK"/>
</dbReference>
<name>A0A3P9H8P2_ORYLA</name>
<dbReference type="Gene3D" id="2.30.29.30">
    <property type="entry name" value="Pleckstrin-homology domain (PH domain)/Phosphotyrosine-binding domain (PTB)"/>
    <property type="match status" value="2"/>
</dbReference>